<keyword evidence="2" id="KW-1185">Reference proteome</keyword>
<accession>A0A4R6UNL9</accession>
<dbReference type="EMBL" id="SNYM01000006">
    <property type="protein sequence ID" value="TDQ48738.1"/>
    <property type="molecule type" value="Genomic_DNA"/>
</dbReference>
<sequence length="342" mass="37832">MRRFSLIVCVVAMALFIVLFHDAEDFESTKNKTKGSSSQSVSAVELKNRSTGFLKLESAGETALSPVRSLEDDLIENSDGERETITNTECMRPELILQGEALRDFTTWVKMTGAQRVEQVGRHFYEEANDYHSLTESVLRTMSESGNAFASLTLARKIARRGKVAGEGKELEEAQAIPYTVHIQTLKSAALYFERATLDGGYTSALHDLAGVYAYIASLYPADDDMSPLPEHKESFMEAVNQSRKYYRMAMLAMPGVPDETWSPILLAMEEALPPAPEIEKAAEHELEQINSQRVQLGKAPLFQPVPASVLSSRLSGCSGIPGQYGVMPNWALARQPMFTPK</sequence>
<organism evidence="1 2">
    <name type="scientific">Permianibacter aggregans</name>
    <dbReference type="NCBI Taxonomy" id="1510150"/>
    <lineage>
        <taxon>Bacteria</taxon>
        <taxon>Pseudomonadati</taxon>
        <taxon>Pseudomonadota</taxon>
        <taxon>Gammaproteobacteria</taxon>
        <taxon>Pseudomonadales</taxon>
        <taxon>Pseudomonadaceae</taxon>
        <taxon>Permianibacter</taxon>
    </lineage>
</organism>
<comment type="caution">
    <text evidence="1">The sequence shown here is derived from an EMBL/GenBank/DDBJ whole genome shotgun (WGS) entry which is preliminary data.</text>
</comment>
<dbReference type="RefSeq" id="WP_133589954.1">
    <property type="nucleotide sequence ID" value="NZ_CP037953.1"/>
</dbReference>
<evidence type="ECO:0000313" key="1">
    <source>
        <dbReference type="EMBL" id="TDQ48738.1"/>
    </source>
</evidence>
<name>A0A4R6UNL9_9GAMM</name>
<protein>
    <submittedName>
        <fullName evidence="1">Uncharacterized protein</fullName>
    </submittedName>
</protein>
<proteinExistence type="predicted"/>
<dbReference type="Proteomes" id="UP000295375">
    <property type="component" value="Unassembled WGS sequence"/>
</dbReference>
<reference evidence="1 2" key="1">
    <citation type="submission" date="2019-03" db="EMBL/GenBank/DDBJ databases">
        <title>Genomic Encyclopedia of Type Strains, Phase IV (KMG-IV): sequencing the most valuable type-strain genomes for metagenomic binning, comparative biology and taxonomic classification.</title>
        <authorList>
            <person name="Goeker M."/>
        </authorList>
    </citation>
    <scope>NUCLEOTIDE SEQUENCE [LARGE SCALE GENOMIC DNA]</scope>
    <source>
        <strain evidence="1 2">DSM 103792</strain>
    </source>
</reference>
<evidence type="ECO:0000313" key="2">
    <source>
        <dbReference type="Proteomes" id="UP000295375"/>
    </source>
</evidence>
<gene>
    <name evidence="1" type="ORF">EV696_106179</name>
</gene>
<dbReference type="AlphaFoldDB" id="A0A4R6UNL9"/>